<keyword evidence="3" id="KW-1185">Reference proteome</keyword>
<gene>
    <name evidence="2" type="ORF">TWF718_002393</name>
</gene>
<evidence type="ECO:0000313" key="2">
    <source>
        <dbReference type="EMBL" id="KAK6331853.1"/>
    </source>
</evidence>
<dbReference type="Gene3D" id="2.60.450.20">
    <property type="match status" value="1"/>
</dbReference>
<feature type="compositionally biased region" description="Acidic residues" evidence="1">
    <location>
        <begin position="181"/>
        <end position="210"/>
    </location>
</feature>
<protein>
    <submittedName>
        <fullName evidence="2">Uncharacterized protein</fullName>
    </submittedName>
</protein>
<dbReference type="Proteomes" id="UP001313282">
    <property type="component" value="Unassembled WGS sequence"/>
</dbReference>
<name>A0AAN8MMD9_9PEZI</name>
<dbReference type="InterPro" id="IPR047002">
    <property type="entry name" value="Tcp10_C_sf"/>
</dbReference>
<evidence type="ECO:0000256" key="1">
    <source>
        <dbReference type="SAM" id="MobiDB-lite"/>
    </source>
</evidence>
<evidence type="ECO:0000313" key="3">
    <source>
        <dbReference type="Proteomes" id="UP001313282"/>
    </source>
</evidence>
<feature type="compositionally biased region" description="Acidic residues" evidence="1">
    <location>
        <begin position="158"/>
        <end position="173"/>
    </location>
</feature>
<dbReference type="AlphaFoldDB" id="A0AAN8MMD9"/>
<proteinExistence type="predicted"/>
<sequence>MVSRKRRRAGLKARETYLRRLASTPRPGFGQRLWTTGHPGDHHKALWKKVNAEINHPKPRSRPFVREPVKARNEGARLRLETFKDLHNIAEKKNLQELKAITPKERNVAKAQENQEAEAFRGTDSGQTKPDEVKPKIDPDETESEADSQDTTIKTDPDETESEIDPDETESEVDPDKTESEVDPDGTESEIDPDETESEVDPDETESEGG</sequence>
<feature type="compositionally biased region" description="Basic and acidic residues" evidence="1">
    <location>
        <begin position="129"/>
        <end position="139"/>
    </location>
</feature>
<accession>A0AAN8MMD9</accession>
<organism evidence="2 3">
    <name type="scientific">Orbilia javanica</name>
    <dbReference type="NCBI Taxonomy" id="47235"/>
    <lineage>
        <taxon>Eukaryota</taxon>
        <taxon>Fungi</taxon>
        <taxon>Dikarya</taxon>
        <taxon>Ascomycota</taxon>
        <taxon>Pezizomycotina</taxon>
        <taxon>Orbiliomycetes</taxon>
        <taxon>Orbiliales</taxon>
        <taxon>Orbiliaceae</taxon>
        <taxon>Orbilia</taxon>
    </lineage>
</organism>
<dbReference type="EMBL" id="JAVHNR010000010">
    <property type="protein sequence ID" value="KAK6331853.1"/>
    <property type="molecule type" value="Genomic_DNA"/>
</dbReference>
<comment type="caution">
    <text evidence="2">The sequence shown here is derived from an EMBL/GenBank/DDBJ whole genome shotgun (WGS) entry which is preliminary data.</text>
</comment>
<reference evidence="2 3" key="1">
    <citation type="submission" date="2019-10" db="EMBL/GenBank/DDBJ databases">
        <authorList>
            <person name="Palmer J.M."/>
        </authorList>
    </citation>
    <scope>NUCLEOTIDE SEQUENCE [LARGE SCALE GENOMIC DNA]</scope>
    <source>
        <strain evidence="2 3">TWF718</strain>
    </source>
</reference>
<feature type="region of interest" description="Disordered" evidence="1">
    <location>
        <begin position="100"/>
        <end position="210"/>
    </location>
</feature>